<reference evidence="1 2" key="1">
    <citation type="journal article" date="2018" name="PLoS Genet.">
        <title>Population sequencing reveals clonal diversity and ancestral inbreeding in the grapevine cultivar Chardonnay.</title>
        <authorList>
            <person name="Roach M.J."/>
            <person name="Johnson D.L."/>
            <person name="Bohlmann J."/>
            <person name="van Vuuren H.J."/>
            <person name="Jones S.J."/>
            <person name="Pretorius I.S."/>
            <person name="Schmidt S.A."/>
            <person name="Borneman A.R."/>
        </authorList>
    </citation>
    <scope>NUCLEOTIDE SEQUENCE [LARGE SCALE GENOMIC DNA]</scope>
    <source>
        <strain evidence="2">cv. Chardonnay</strain>
        <tissue evidence="1">Leaf</tissue>
    </source>
</reference>
<sequence length="171" mass="18671">MNNIVQGKVDEMCTDPWLVTEENDPSTTLIYCFPEHGNYTLLLIGAGPLEPRFSQAARSVSISETHIAPRSANKWGVVKGVVSGSLTESSKGQELLHLILHQWGILKGIVNVGLTKSITSPSVVPSPVEAIVESHRCLPLNLQVIRFLPRNVQQLDVERLSMVKPALLASV</sequence>
<proteinExistence type="predicted"/>
<dbReference type="EMBL" id="QGNW01000193">
    <property type="protein sequence ID" value="RVW86488.1"/>
    <property type="molecule type" value="Genomic_DNA"/>
</dbReference>
<evidence type="ECO:0000313" key="1">
    <source>
        <dbReference type="EMBL" id="RVW86488.1"/>
    </source>
</evidence>
<protein>
    <submittedName>
        <fullName evidence="1">Uncharacterized protein</fullName>
    </submittedName>
</protein>
<dbReference type="AlphaFoldDB" id="A0A438HPV6"/>
<dbReference type="Proteomes" id="UP000288805">
    <property type="component" value="Unassembled WGS sequence"/>
</dbReference>
<gene>
    <name evidence="1" type="ORF">CK203_042145</name>
</gene>
<name>A0A438HPV6_VITVI</name>
<comment type="caution">
    <text evidence="1">The sequence shown here is derived from an EMBL/GenBank/DDBJ whole genome shotgun (WGS) entry which is preliminary data.</text>
</comment>
<accession>A0A438HPV6</accession>
<organism evidence="1 2">
    <name type="scientific">Vitis vinifera</name>
    <name type="common">Grape</name>
    <dbReference type="NCBI Taxonomy" id="29760"/>
    <lineage>
        <taxon>Eukaryota</taxon>
        <taxon>Viridiplantae</taxon>
        <taxon>Streptophyta</taxon>
        <taxon>Embryophyta</taxon>
        <taxon>Tracheophyta</taxon>
        <taxon>Spermatophyta</taxon>
        <taxon>Magnoliopsida</taxon>
        <taxon>eudicotyledons</taxon>
        <taxon>Gunneridae</taxon>
        <taxon>Pentapetalae</taxon>
        <taxon>rosids</taxon>
        <taxon>Vitales</taxon>
        <taxon>Vitaceae</taxon>
        <taxon>Viteae</taxon>
        <taxon>Vitis</taxon>
    </lineage>
</organism>
<evidence type="ECO:0000313" key="2">
    <source>
        <dbReference type="Proteomes" id="UP000288805"/>
    </source>
</evidence>